<dbReference type="InterPro" id="IPR011060">
    <property type="entry name" value="RibuloseP-bd_barrel"/>
</dbReference>
<protein>
    <recommendedName>
        <fullName evidence="4 9">N-(5'-phosphoribosyl)anthranilate isomerase</fullName>
        <shortName evidence="9">PRAI</shortName>
        <ecNumber evidence="3 9">5.3.1.24</ecNumber>
    </recommendedName>
</protein>
<evidence type="ECO:0000256" key="6">
    <source>
        <dbReference type="ARBA" id="ARBA00022822"/>
    </source>
</evidence>
<sequence length="213" mass="22913">MRPTMSPLVKICGLTTPESVDAAIRLGATHIGLVHYEPSQRHVDLRTAAELRKRAGPHVKVALLLVNASQQLTGEALSMVRPDIVQFHGSETPEWLTVVKRLTPAEIWKAIGLKDAETLTRMQKYHGIAHRILFDAPAAALPGGTGTRFDWSLLKNHRHTMDWGIAGGLTPANVAQAIAETGAPLVDVSSGVESAPGVKDMDKIAAFLKAVGR</sequence>
<evidence type="ECO:0000256" key="9">
    <source>
        <dbReference type="HAMAP-Rule" id="MF_00135"/>
    </source>
</evidence>
<evidence type="ECO:0000256" key="3">
    <source>
        <dbReference type="ARBA" id="ARBA00012572"/>
    </source>
</evidence>
<keyword evidence="8 9" id="KW-0413">Isomerase</keyword>
<dbReference type="InterPro" id="IPR013785">
    <property type="entry name" value="Aldolase_TIM"/>
</dbReference>
<comment type="pathway">
    <text evidence="2 9">Amino-acid biosynthesis; L-tryptophan biosynthesis; L-tryptophan from chorismate: step 3/5.</text>
</comment>
<dbReference type="InterPro" id="IPR044643">
    <property type="entry name" value="TrpF_fam"/>
</dbReference>
<name>Q1GU90_SPHAL</name>
<dbReference type="UniPathway" id="UPA00035">
    <property type="reaction ID" value="UER00042"/>
</dbReference>
<evidence type="ECO:0000313" key="11">
    <source>
        <dbReference type="EMBL" id="ABF52782.1"/>
    </source>
</evidence>
<feature type="domain" description="N-(5'phosphoribosyl) anthranilate isomerase (PRAI)" evidence="10">
    <location>
        <begin position="9"/>
        <end position="209"/>
    </location>
</feature>
<gene>
    <name evidence="9" type="primary">trpF</name>
    <name evidence="11" type="ordered locus">Sala_1065</name>
</gene>
<keyword evidence="5 9" id="KW-0028">Amino-acid biosynthesis</keyword>
<dbReference type="PANTHER" id="PTHR42894">
    <property type="entry name" value="N-(5'-PHOSPHORIBOSYL)ANTHRANILATE ISOMERASE"/>
    <property type="match status" value="1"/>
</dbReference>
<dbReference type="AlphaFoldDB" id="Q1GU90"/>
<organism evidence="11 12">
    <name type="scientific">Sphingopyxis alaskensis (strain DSM 13593 / LMG 18877 / RB2256)</name>
    <name type="common">Sphingomonas alaskensis</name>
    <dbReference type="NCBI Taxonomy" id="317655"/>
    <lineage>
        <taxon>Bacteria</taxon>
        <taxon>Pseudomonadati</taxon>
        <taxon>Pseudomonadota</taxon>
        <taxon>Alphaproteobacteria</taxon>
        <taxon>Sphingomonadales</taxon>
        <taxon>Sphingomonadaceae</taxon>
        <taxon>Sphingopyxis</taxon>
    </lineage>
</organism>
<dbReference type="GO" id="GO:0004640">
    <property type="term" value="F:phosphoribosylanthranilate isomerase activity"/>
    <property type="evidence" value="ECO:0007669"/>
    <property type="project" value="UniProtKB-UniRule"/>
</dbReference>
<dbReference type="HOGENOM" id="CLU_076364_1_1_5"/>
<keyword evidence="6 9" id="KW-0822">Tryptophan biosynthesis</keyword>
<evidence type="ECO:0000256" key="1">
    <source>
        <dbReference type="ARBA" id="ARBA00001164"/>
    </source>
</evidence>
<accession>Q1GU90</accession>
<dbReference type="Proteomes" id="UP000006578">
    <property type="component" value="Chromosome"/>
</dbReference>
<evidence type="ECO:0000256" key="5">
    <source>
        <dbReference type="ARBA" id="ARBA00022605"/>
    </source>
</evidence>
<evidence type="ECO:0000256" key="4">
    <source>
        <dbReference type="ARBA" id="ARBA00022272"/>
    </source>
</evidence>
<dbReference type="Gene3D" id="3.20.20.70">
    <property type="entry name" value="Aldolase class I"/>
    <property type="match status" value="1"/>
</dbReference>
<proteinExistence type="inferred from homology"/>
<dbReference type="Pfam" id="PF00697">
    <property type="entry name" value="PRAI"/>
    <property type="match status" value="1"/>
</dbReference>
<keyword evidence="7 9" id="KW-0057">Aromatic amino acid biosynthesis</keyword>
<evidence type="ECO:0000313" key="12">
    <source>
        <dbReference type="Proteomes" id="UP000006578"/>
    </source>
</evidence>
<dbReference type="GO" id="GO:0000162">
    <property type="term" value="P:L-tryptophan biosynthetic process"/>
    <property type="evidence" value="ECO:0007669"/>
    <property type="project" value="UniProtKB-UniRule"/>
</dbReference>
<evidence type="ECO:0000256" key="7">
    <source>
        <dbReference type="ARBA" id="ARBA00023141"/>
    </source>
</evidence>
<dbReference type="EMBL" id="CP000356">
    <property type="protein sequence ID" value="ABF52782.1"/>
    <property type="molecule type" value="Genomic_DNA"/>
</dbReference>
<dbReference type="STRING" id="317655.Sala_1065"/>
<evidence type="ECO:0000259" key="10">
    <source>
        <dbReference type="Pfam" id="PF00697"/>
    </source>
</evidence>
<dbReference type="NCBIfam" id="NF002295">
    <property type="entry name" value="PRK01222.1-1"/>
    <property type="match status" value="1"/>
</dbReference>
<comment type="similarity">
    <text evidence="9">Belongs to the TrpF family.</text>
</comment>
<evidence type="ECO:0000256" key="8">
    <source>
        <dbReference type="ARBA" id="ARBA00023235"/>
    </source>
</evidence>
<comment type="catalytic activity">
    <reaction evidence="1 9">
        <text>N-(5-phospho-beta-D-ribosyl)anthranilate = 1-(2-carboxyphenylamino)-1-deoxy-D-ribulose 5-phosphate</text>
        <dbReference type="Rhea" id="RHEA:21540"/>
        <dbReference type="ChEBI" id="CHEBI:18277"/>
        <dbReference type="ChEBI" id="CHEBI:58613"/>
        <dbReference type="EC" id="5.3.1.24"/>
    </reaction>
</comment>
<dbReference type="InterPro" id="IPR001240">
    <property type="entry name" value="PRAI_dom"/>
</dbReference>
<dbReference type="eggNOG" id="COG0135">
    <property type="taxonomic scope" value="Bacteria"/>
</dbReference>
<reference evidence="11 12" key="1">
    <citation type="journal article" date="2009" name="Proc. Natl. Acad. Sci. U.S.A.">
        <title>The genomic basis of trophic strategy in marine bacteria.</title>
        <authorList>
            <person name="Lauro F.M."/>
            <person name="McDougald D."/>
            <person name="Thomas T."/>
            <person name="Williams T.J."/>
            <person name="Egan S."/>
            <person name="Rice S."/>
            <person name="DeMaere M.Z."/>
            <person name="Ting L."/>
            <person name="Ertan H."/>
            <person name="Johnson J."/>
            <person name="Ferriera S."/>
            <person name="Lapidus A."/>
            <person name="Anderson I."/>
            <person name="Kyrpides N."/>
            <person name="Munk A.C."/>
            <person name="Detter C."/>
            <person name="Han C.S."/>
            <person name="Brown M.V."/>
            <person name="Robb F.T."/>
            <person name="Kjelleberg S."/>
            <person name="Cavicchioli R."/>
        </authorList>
    </citation>
    <scope>NUCLEOTIDE SEQUENCE [LARGE SCALE GENOMIC DNA]</scope>
    <source>
        <strain evidence="12">DSM 13593 / LMG 18877 / RB2256</strain>
    </source>
</reference>
<dbReference type="SUPFAM" id="SSF51366">
    <property type="entry name" value="Ribulose-phoshate binding barrel"/>
    <property type="match status" value="1"/>
</dbReference>
<dbReference type="CDD" id="cd00405">
    <property type="entry name" value="PRAI"/>
    <property type="match status" value="1"/>
</dbReference>
<dbReference type="KEGG" id="sal:Sala_1065"/>
<keyword evidence="12" id="KW-1185">Reference proteome</keyword>
<evidence type="ECO:0000256" key="2">
    <source>
        <dbReference type="ARBA" id="ARBA00004664"/>
    </source>
</evidence>
<dbReference type="PANTHER" id="PTHR42894:SF1">
    <property type="entry name" value="N-(5'-PHOSPHORIBOSYL)ANTHRANILATE ISOMERASE"/>
    <property type="match status" value="1"/>
</dbReference>
<dbReference type="HAMAP" id="MF_00135">
    <property type="entry name" value="PRAI"/>
    <property type="match status" value="1"/>
</dbReference>
<dbReference type="EC" id="5.3.1.24" evidence="3 9"/>